<evidence type="ECO:0000313" key="5">
    <source>
        <dbReference type="Proteomes" id="UP000198984"/>
    </source>
</evidence>
<dbReference type="Gene3D" id="3.40.50.1820">
    <property type="entry name" value="alpha/beta hydrolase"/>
    <property type="match status" value="1"/>
</dbReference>
<dbReference type="RefSeq" id="WP_089918994.1">
    <property type="nucleotide sequence ID" value="NZ_FOBB01000008.1"/>
</dbReference>
<evidence type="ECO:0000313" key="4">
    <source>
        <dbReference type="EMBL" id="SEN17401.1"/>
    </source>
</evidence>
<evidence type="ECO:0000259" key="3">
    <source>
        <dbReference type="Pfam" id="PF02230"/>
    </source>
</evidence>
<gene>
    <name evidence="4" type="ORF">SAMN04488505_108254</name>
</gene>
<dbReference type="EMBL" id="FOBB01000008">
    <property type="protein sequence ID" value="SEN17401.1"/>
    <property type="molecule type" value="Genomic_DNA"/>
</dbReference>
<proteinExistence type="predicted"/>
<dbReference type="PANTHER" id="PTHR43037">
    <property type="entry name" value="UNNAMED PRODUCT-RELATED"/>
    <property type="match status" value="1"/>
</dbReference>
<dbReference type="SUPFAM" id="SSF53474">
    <property type="entry name" value="alpha/beta-Hydrolases"/>
    <property type="match status" value="1"/>
</dbReference>
<dbReference type="GO" id="GO:0016787">
    <property type="term" value="F:hydrolase activity"/>
    <property type="evidence" value="ECO:0007669"/>
    <property type="project" value="UniProtKB-KW"/>
</dbReference>
<organism evidence="4 5">
    <name type="scientific">Chitinophaga rupis</name>
    <dbReference type="NCBI Taxonomy" id="573321"/>
    <lineage>
        <taxon>Bacteria</taxon>
        <taxon>Pseudomonadati</taxon>
        <taxon>Bacteroidota</taxon>
        <taxon>Chitinophagia</taxon>
        <taxon>Chitinophagales</taxon>
        <taxon>Chitinophagaceae</taxon>
        <taxon>Chitinophaga</taxon>
    </lineage>
</organism>
<name>A0A1H8ECV9_9BACT</name>
<dbReference type="InterPro" id="IPR003140">
    <property type="entry name" value="PLipase/COase/thioEstase"/>
</dbReference>
<reference evidence="4 5" key="1">
    <citation type="submission" date="2016-10" db="EMBL/GenBank/DDBJ databases">
        <authorList>
            <person name="de Groot N.N."/>
        </authorList>
    </citation>
    <scope>NUCLEOTIDE SEQUENCE [LARGE SCALE GENOMIC DNA]</scope>
    <source>
        <strain evidence="4 5">DSM 21039</strain>
    </source>
</reference>
<dbReference type="AlphaFoldDB" id="A0A1H8ECV9"/>
<feature type="signal peptide" evidence="2">
    <location>
        <begin position="1"/>
        <end position="19"/>
    </location>
</feature>
<dbReference type="InterPro" id="IPR050955">
    <property type="entry name" value="Plant_Biomass_Hydrol_Est"/>
</dbReference>
<dbReference type="PANTHER" id="PTHR43037:SF1">
    <property type="entry name" value="BLL1128 PROTEIN"/>
    <property type="match status" value="1"/>
</dbReference>
<feature type="domain" description="Phospholipase/carboxylesterase/thioesterase" evidence="3">
    <location>
        <begin position="166"/>
        <end position="268"/>
    </location>
</feature>
<feature type="chain" id="PRO_5011593866" evidence="2">
    <location>
        <begin position="20"/>
        <end position="360"/>
    </location>
</feature>
<protein>
    <submittedName>
        <fullName evidence="4">Alpha/beta hydrolase family protein</fullName>
    </submittedName>
</protein>
<keyword evidence="5" id="KW-1185">Reference proteome</keyword>
<dbReference type="InterPro" id="IPR029058">
    <property type="entry name" value="AB_hydrolase_fold"/>
</dbReference>
<dbReference type="STRING" id="573321.SAMN04488505_108254"/>
<dbReference type="Pfam" id="PF02230">
    <property type="entry name" value="Abhydrolase_2"/>
    <property type="match status" value="1"/>
</dbReference>
<sequence>MKHFFLTLLCCGIYFLSIAQDDTLLNPDDTLVIYDPLHKPAIPPKGEGAKWVVTPSVFWVNSSSFKSYYFDGMPFRIKFPATYKEGIKTGKKYPMVVFIHGVMEAGDIYDNEKQMKWGALYLKELVDTKQYDGFLLFPQNKDTGWNRSSIITLFRVMSYMNSYANLDMNRIVVMGVSLGANVAWRMAAFNPPFFAGIVALSGFKMEDIEIMPRILAIPSIFSMGEKDEFFSIADARKYADTLQHMGGHVRTMFYGGFMHESWDNVFRDHALLDLLLTANKTNPLVIKGKSNFKKDEKVAATLSVSPGFDGYKWRKNGVVVSNGGFNELNVKEPGTYDVQLFRKGEGWSHWSAQPAVITQE</sequence>
<evidence type="ECO:0000256" key="1">
    <source>
        <dbReference type="ARBA" id="ARBA00022729"/>
    </source>
</evidence>
<keyword evidence="1 2" id="KW-0732">Signal</keyword>
<accession>A0A1H8ECV9</accession>
<dbReference type="OrthoDB" id="9803616at2"/>
<dbReference type="Proteomes" id="UP000198984">
    <property type="component" value="Unassembled WGS sequence"/>
</dbReference>
<keyword evidence="4" id="KW-0378">Hydrolase</keyword>
<evidence type="ECO:0000256" key="2">
    <source>
        <dbReference type="SAM" id="SignalP"/>
    </source>
</evidence>